<dbReference type="Proteomes" id="UP001218362">
    <property type="component" value="Chromosome"/>
</dbReference>
<dbReference type="InterPro" id="IPR036259">
    <property type="entry name" value="MFS_trans_sf"/>
</dbReference>
<keyword evidence="4 5" id="KW-0472">Membrane</keyword>
<sequence length="460" mass="49601">MASIADPQARFDVQAFIDERQIGWREILMLVVCSLVLFIDGFDMYFFGKILPAIAHGLHAEPADMDVVIFWTYAGMALGAFLMPPLADRIGRKPVLGLCALCFGILSIVAVWSDTVTHMAILRGLSGIFFSAMLPIGLALISEMTPKRWRALFMAFALVFFSAGNAASGAIAAWLLDLYGWQIGFWVGGVLGFLALPLLLLVPESLAFRLSRNPRDPKIPATIRAIDAGVPIHGGEDFHLGEARPSSGKGGPFALLQKRYLLQTILLWLACFLSLGNIALLTNWMPTFFQELGGIPIQQFAVSAMISFAGGATGTLIMGYLMDRVNAYWLIVLFFAVEAVSLYLLGQVPFTSGVFLGALIVWNFTQVGGQTGINNLATLAYPPELRSSGIGWAGGWGRIAGIALAPFAGGMAVRMKLPLELIMSWIALLAVGVAVLIALLGVFAPEPSLLPQKRQKPAEA</sequence>
<comment type="subcellular location">
    <subcellularLocation>
        <location evidence="1">Membrane</location>
        <topology evidence="1">Multi-pass membrane protein</topology>
    </subcellularLocation>
</comment>
<evidence type="ECO:0000313" key="8">
    <source>
        <dbReference type="Proteomes" id="UP001218362"/>
    </source>
</evidence>
<dbReference type="Gene3D" id="1.20.1250.20">
    <property type="entry name" value="MFS general substrate transporter like domains"/>
    <property type="match status" value="1"/>
</dbReference>
<feature type="domain" description="Major facilitator superfamily (MFS) profile" evidence="6">
    <location>
        <begin position="29"/>
        <end position="450"/>
    </location>
</feature>
<feature type="transmembrane region" description="Helical" evidence="5">
    <location>
        <begin position="95"/>
        <end position="113"/>
    </location>
</feature>
<evidence type="ECO:0000256" key="2">
    <source>
        <dbReference type="ARBA" id="ARBA00022692"/>
    </source>
</evidence>
<feature type="transmembrane region" description="Helical" evidence="5">
    <location>
        <begin position="395"/>
        <end position="413"/>
    </location>
</feature>
<feature type="transmembrane region" description="Helical" evidence="5">
    <location>
        <begin position="425"/>
        <end position="444"/>
    </location>
</feature>
<dbReference type="GO" id="GO:0046943">
    <property type="term" value="F:carboxylic acid transmembrane transporter activity"/>
    <property type="evidence" value="ECO:0007669"/>
    <property type="project" value="TreeGrafter"/>
</dbReference>
<dbReference type="SUPFAM" id="SSF103473">
    <property type="entry name" value="MFS general substrate transporter"/>
    <property type="match status" value="1"/>
</dbReference>
<feature type="transmembrane region" description="Helical" evidence="5">
    <location>
        <begin position="119"/>
        <end position="141"/>
    </location>
</feature>
<dbReference type="PANTHER" id="PTHR23508:SF10">
    <property type="entry name" value="CARBOXYLIC ACID TRANSPORTER PROTEIN HOMOLOG"/>
    <property type="match status" value="1"/>
</dbReference>
<reference evidence="7" key="1">
    <citation type="submission" date="2023-03" db="EMBL/GenBank/DDBJ databases">
        <title>Andean soil-derived lignocellulolytic bacterial consortium as a source of novel taxa and putative plastic-active enzymes.</title>
        <authorList>
            <person name="Diaz-Garcia L."/>
            <person name="Chuvochina M."/>
            <person name="Feuerriegel G."/>
            <person name="Bunk B."/>
            <person name="Sproer C."/>
            <person name="Streit W.R."/>
            <person name="Rodriguez L.M."/>
            <person name="Overmann J."/>
            <person name="Jimenez D.J."/>
        </authorList>
    </citation>
    <scope>NUCLEOTIDE SEQUENCE</scope>
    <source>
        <strain evidence="7">MAG 26</strain>
    </source>
</reference>
<dbReference type="KEGG" id="acob:P0Y56_04065"/>
<feature type="transmembrane region" description="Helical" evidence="5">
    <location>
        <begin position="265"/>
        <end position="285"/>
    </location>
</feature>
<evidence type="ECO:0000256" key="4">
    <source>
        <dbReference type="ARBA" id="ARBA00023136"/>
    </source>
</evidence>
<evidence type="ECO:0000259" key="6">
    <source>
        <dbReference type="PROSITE" id="PS50850"/>
    </source>
</evidence>
<keyword evidence="3 5" id="KW-1133">Transmembrane helix</keyword>
<dbReference type="EMBL" id="CP119316">
    <property type="protein sequence ID" value="WEK47474.1"/>
    <property type="molecule type" value="Genomic_DNA"/>
</dbReference>
<evidence type="ECO:0000256" key="1">
    <source>
        <dbReference type="ARBA" id="ARBA00004141"/>
    </source>
</evidence>
<keyword evidence="2 5" id="KW-0812">Transmembrane</keyword>
<gene>
    <name evidence="7" type="ORF">P0Y56_04065</name>
</gene>
<feature type="transmembrane region" description="Helical" evidence="5">
    <location>
        <begin position="67"/>
        <end position="83"/>
    </location>
</feature>
<organism evidence="7 8">
    <name type="scientific">Candidatus Andeanibacterium colombiense</name>
    <dbReference type="NCBI Taxonomy" id="3121345"/>
    <lineage>
        <taxon>Bacteria</taxon>
        <taxon>Pseudomonadati</taxon>
        <taxon>Pseudomonadota</taxon>
        <taxon>Alphaproteobacteria</taxon>
        <taxon>Sphingomonadales</taxon>
        <taxon>Sphingomonadaceae</taxon>
        <taxon>Candidatus Andeanibacterium</taxon>
    </lineage>
</organism>
<feature type="transmembrane region" description="Helical" evidence="5">
    <location>
        <begin position="27"/>
        <end position="47"/>
    </location>
</feature>
<dbReference type="AlphaFoldDB" id="A0AAJ5X7K4"/>
<evidence type="ECO:0000313" key="7">
    <source>
        <dbReference type="EMBL" id="WEK47474.1"/>
    </source>
</evidence>
<proteinExistence type="predicted"/>
<dbReference type="InterPro" id="IPR011701">
    <property type="entry name" value="MFS"/>
</dbReference>
<evidence type="ECO:0000256" key="5">
    <source>
        <dbReference type="SAM" id="Phobius"/>
    </source>
</evidence>
<accession>A0AAJ5X7K4</accession>
<evidence type="ECO:0000256" key="3">
    <source>
        <dbReference type="ARBA" id="ARBA00022989"/>
    </source>
</evidence>
<dbReference type="Pfam" id="PF07690">
    <property type="entry name" value="MFS_1"/>
    <property type="match status" value="1"/>
</dbReference>
<name>A0AAJ5X7K4_9SPHN</name>
<dbReference type="GO" id="GO:0005886">
    <property type="term" value="C:plasma membrane"/>
    <property type="evidence" value="ECO:0007669"/>
    <property type="project" value="TreeGrafter"/>
</dbReference>
<dbReference type="PROSITE" id="PS50850">
    <property type="entry name" value="MFS"/>
    <property type="match status" value="1"/>
</dbReference>
<feature type="transmembrane region" description="Helical" evidence="5">
    <location>
        <begin position="153"/>
        <end position="175"/>
    </location>
</feature>
<feature type="transmembrane region" description="Helical" evidence="5">
    <location>
        <begin position="181"/>
        <end position="202"/>
    </location>
</feature>
<dbReference type="InterPro" id="IPR020846">
    <property type="entry name" value="MFS_dom"/>
</dbReference>
<feature type="transmembrane region" description="Helical" evidence="5">
    <location>
        <begin position="328"/>
        <end position="346"/>
    </location>
</feature>
<protein>
    <submittedName>
        <fullName evidence="7">MFS transporter</fullName>
    </submittedName>
</protein>
<feature type="transmembrane region" description="Helical" evidence="5">
    <location>
        <begin position="297"/>
        <end position="321"/>
    </location>
</feature>
<dbReference type="PANTHER" id="PTHR23508">
    <property type="entry name" value="CARBOXYLIC ACID TRANSPORTER PROTEIN HOMOLOG"/>
    <property type="match status" value="1"/>
</dbReference>